<keyword evidence="3" id="KW-1185">Reference proteome</keyword>
<keyword evidence="1" id="KW-0732">Signal</keyword>
<evidence type="ECO:0000313" key="3">
    <source>
        <dbReference type="Proteomes" id="UP000614915"/>
    </source>
</evidence>
<accession>A0ABS0JIW4</accession>
<protein>
    <recommendedName>
        <fullName evidence="4">Sensor domain-containing protein</fullName>
    </recommendedName>
</protein>
<dbReference type="EMBL" id="JADOTX010000001">
    <property type="protein sequence ID" value="MBG6067023.1"/>
    <property type="molecule type" value="Genomic_DNA"/>
</dbReference>
<evidence type="ECO:0000256" key="1">
    <source>
        <dbReference type="SAM" id="SignalP"/>
    </source>
</evidence>
<dbReference type="RefSeq" id="WP_196927713.1">
    <property type="nucleotide sequence ID" value="NZ_JADOTX010000001.1"/>
</dbReference>
<organism evidence="2 3">
    <name type="scientific">Micromonospora ureilytica</name>
    <dbReference type="NCBI Taxonomy" id="709868"/>
    <lineage>
        <taxon>Bacteria</taxon>
        <taxon>Bacillati</taxon>
        <taxon>Actinomycetota</taxon>
        <taxon>Actinomycetes</taxon>
        <taxon>Micromonosporales</taxon>
        <taxon>Micromonosporaceae</taxon>
        <taxon>Micromonospora</taxon>
    </lineage>
</organism>
<name>A0ABS0JIW4_9ACTN</name>
<sequence length="190" mass="19915">MRRTLMVVTAVILGLVSASGPAAAQQRPRGVPDRVMLQPDDLGGAVPGPVEDGLVWSLLPQPCADTPVPQPVVSRTQAADLGTRFRIYENVARYRGDGAHAYITELKAQLARCGAGGDEEGFDPVAEDHLGPDTVLFLGTYDEGDRYVGYVAAAVGHYVVVVMMSDSYLGAADLTTLNGLASAAMSRAAA</sequence>
<proteinExistence type="predicted"/>
<gene>
    <name evidence="2" type="ORF">IW248_003310</name>
</gene>
<reference evidence="2 3" key="1">
    <citation type="submission" date="2020-11" db="EMBL/GenBank/DDBJ databases">
        <title>Sequencing the genomes of 1000 actinobacteria strains.</title>
        <authorList>
            <person name="Klenk H.-P."/>
        </authorList>
    </citation>
    <scope>NUCLEOTIDE SEQUENCE [LARGE SCALE GENOMIC DNA]</scope>
    <source>
        <strain evidence="2 3">DSM 101692</strain>
    </source>
</reference>
<feature type="signal peptide" evidence="1">
    <location>
        <begin position="1"/>
        <end position="24"/>
    </location>
</feature>
<evidence type="ECO:0000313" key="2">
    <source>
        <dbReference type="EMBL" id="MBG6067023.1"/>
    </source>
</evidence>
<feature type="chain" id="PRO_5047328295" description="Sensor domain-containing protein" evidence="1">
    <location>
        <begin position="25"/>
        <end position="190"/>
    </location>
</feature>
<dbReference type="Proteomes" id="UP000614915">
    <property type="component" value="Unassembled WGS sequence"/>
</dbReference>
<evidence type="ECO:0008006" key="4">
    <source>
        <dbReference type="Google" id="ProtNLM"/>
    </source>
</evidence>
<comment type="caution">
    <text evidence="2">The sequence shown here is derived from an EMBL/GenBank/DDBJ whole genome shotgun (WGS) entry which is preliminary data.</text>
</comment>